<name>A0ABR3ANS5_PHYBL</name>
<feature type="domain" description="C2" evidence="4">
    <location>
        <begin position="10"/>
        <end position="141"/>
    </location>
</feature>
<accession>A0ABR3ANS5</accession>
<protein>
    <submittedName>
        <fullName evidence="5">C2 domain-containing protein</fullName>
    </submittedName>
</protein>
<evidence type="ECO:0000259" key="4">
    <source>
        <dbReference type="PROSITE" id="PS50004"/>
    </source>
</evidence>
<dbReference type="EMBL" id="JBCLYO010000026">
    <property type="protein sequence ID" value="KAL0078055.1"/>
    <property type="molecule type" value="Genomic_DNA"/>
</dbReference>
<reference evidence="5 6" key="1">
    <citation type="submission" date="2024-04" db="EMBL/GenBank/DDBJ databases">
        <title>Symmetric and asymmetric DNA N6-adenine methylation regulates different biological responses in Mucorales.</title>
        <authorList>
            <consortium name="Lawrence Berkeley National Laboratory"/>
            <person name="Lax C."/>
            <person name="Mondo S.J."/>
            <person name="Osorio-Concepcion M."/>
            <person name="Muszewska A."/>
            <person name="Corrochano-Luque M."/>
            <person name="Gutierrez G."/>
            <person name="Riley R."/>
            <person name="Lipzen A."/>
            <person name="Guo J."/>
            <person name="Hundley H."/>
            <person name="Amirebrahimi M."/>
            <person name="Ng V."/>
            <person name="Lorenzo-Gutierrez D."/>
            <person name="Binder U."/>
            <person name="Yang J."/>
            <person name="Song Y."/>
            <person name="Canovas D."/>
            <person name="Navarro E."/>
            <person name="Freitag M."/>
            <person name="Gabaldon T."/>
            <person name="Grigoriev I.V."/>
            <person name="Corrochano L.M."/>
            <person name="Nicolas F.E."/>
            <person name="Garre V."/>
        </authorList>
    </citation>
    <scope>NUCLEOTIDE SEQUENCE [LARGE SCALE GENOMIC DNA]</scope>
    <source>
        <strain evidence="5 6">L51</strain>
    </source>
</reference>
<dbReference type="Proteomes" id="UP001448207">
    <property type="component" value="Unassembled WGS sequence"/>
</dbReference>
<dbReference type="PRINTS" id="PR00360">
    <property type="entry name" value="C2DOMAIN"/>
</dbReference>
<evidence type="ECO:0000313" key="6">
    <source>
        <dbReference type="Proteomes" id="UP001448207"/>
    </source>
</evidence>
<dbReference type="PROSITE" id="PS50004">
    <property type="entry name" value="C2"/>
    <property type="match status" value="1"/>
</dbReference>
<dbReference type="InterPro" id="IPR035892">
    <property type="entry name" value="C2_domain_sf"/>
</dbReference>
<dbReference type="Pfam" id="PF00168">
    <property type="entry name" value="C2"/>
    <property type="match status" value="1"/>
</dbReference>
<dbReference type="PANTHER" id="PTHR45911:SF4">
    <property type="entry name" value="MULTIPLE C2 AND TRANSMEMBRANE DOMAIN-CONTAINING PROTEIN"/>
    <property type="match status" value="1"/>
</dbReference>
<comment type="caution">
    <text evidence="5">The sequence shown here is derived from an EMBL/GenBank/DDBJ whole genome shotgun (WGS) entry which is preliminary data.</text>
</comment>
<dbReference type="PANTHER" id="PTHR45911">
    <property type="entry name" value="C2 DOMAIN-CONTAINING PROTEIN"/>
    <property type="match status" value="1"/>
</dbReference>
<keyword evidence="6" id="KW-1185">Reference proteome</keyword>
<feature type="transmembrane region" description="Helical" evidence="3">
    <location>
        <begin position="15"/>
        <end position="33"/>
    </location>
</feature>
<keyword evidence="3" id="KW-0472">Membrane</keyword>
<keyword evidence="3" id="KW-0812">Transmembrane</keyword>
<organism evidence="5 6">
    <name type="scientific">Phycomyces blakesleeanus</name>
    <dbReference type="NCBI Taxonomy" id="4837"/>
    <lineage>
        <taxon>Eukaryota</taxon>
        <taxon>Fungi</taxon>
        <taxon>Fungi incertae sedis</taxon>
        <taxon>Mucoromycota</taxon>
        <taxon>Mucoromycotina</taxon>
        <taxon>Mucoromycetes</taxon>
        <taxon>Mucorales</taxon>
        <taxon>Phycomycetaceae</taxon>
        <taxon>Phycomyces</taxon>
    </lineage>
</organism>
<dbReference type="SUPFAM" id="SSF49562">
    <property type="entry name" value="C2 domain (Calcium/lipid-binding domain, CaLB)"/>
    <property type="match status" value="1"/>
</dbReference>
<keyword evidence="3" id="KW-1133">Transmembrane helix</keyword>
<evidence type="ECO:0000256" key="3">
    <source>
        <dbReference type="SAM" id="Phobius"/>
    </source>
</evidence>
<proteinExistence type="predicted"/>
<evidence type="ECO:0000313" key="5">
    <source>
        <dbReference type="EMBL" id="KAL0078055.1"/>
    </source>
</evidence>
<gene>
    <name evidence="5" type="ORF">J3Q64DRAFT_1767463</name>
</gene>
<sequence length="196" mass="22305">MPSNSKHFYPLSSNSLSLSSFLSFYLLFYFLVLKYQMSNLVLRVAIIGARDLAAADRNGSSDPYAVVRINDKKFTTKVVKQTLDPVWDFDFDFPIKLGKVPNGVTITIWDSDTLGRDFLGEITLPFKNIFDRNAGGIADGVPRHFFDPDNKSCWFNLSKRSEKDVVSGDILVKFGFIEDHDRDSKEYVEAWSKLLL</sequence>
<dbReference type="InterPro" id="IPR000008">
    <property type="entry name" value="C2_dom"/>
</dbReference>
<keyword evidence="2" id="KW-0106">Calcium</keyword>
<dbReference type="Gene3D" id="2.60.40.150">
    <property type="entry name" value="C2 domain"/>
    <property type="match status" value="1"/>
</dbReference>
<dbReference type="SMART" id="SM00239">
    <property type="entry name" value="C2"/>
    <property type="match status" value="1"/>
</dbReference>
<evidence type="ECO:0000256" key="1">
    <source>
        <dbReference type="ARBA" id="ARBA00022723"/>
    </source>
</evidence>
<evidence type="ECO:0000256" key="2">
    <source>
        <dbReference type="ARBA" id="ARBA00022837"/>
    </source>
</evidence>
<keyword evidence="1" id="KW-0479">Metal-binding</keyword>